<keyword evidence="1" id="KW-1133">Transmembrane helix</keyword>
<keyword evidence="1" id="KW-0812">Transmembrane</keyword>
<dbReference type="AlphaFoldDB" id="A0A1H4IN85"/>
<evidence type="ECO:0000256" key="1">
    <source>
        <dbReference type="SAM" id="Phobius"/>
    </source>
</evidence>
<dbReference type="Pfam" id="PF06170">
    <property type="entry name" value="DUF983"/>
    <property type="match status" value="1"/>
</dbReference>
<dbReference type="InterPro" id="IPR009325">
    <property type="entry name" value="DUF983"/>
</dbReference>
<dbReference type="EMBL" id="FNSL01000001">
    <property type="protein sequence ID" value="SEB35554.1"/>
    <property type="molecule type" value="Genomic_DNA"/>
</dbReference>
<protein>
    <submittedName>
        <fullName evidence="2">Uncharacterized conserved protein, DUF983 family</fullName>
    </submittedName>
</protein>
<keyword evidence="1" id="KW-0472">Membrane</keyword>
<proteinExistence type="predicted"/>
<reference evidence="3" key="1">
    <citation type="submission" date="2016-10" db="EMBL/GenBank/DDBJ databases">
        <authorList>
            <person name="Varghese N."/>
            <person name="Submissions S."/>
        </authorList>
    </citation>
    <scope>NUCLEOTIDE SEQUENCE [LARGE SCALE GENOMIC DNA]</scope>
    <source>
        <strain evidence="3">ES.061</strain>
    </source>
</reference>
<gene>
    <name evidence="2" type="ORF">SAMN05216452_0274</name>
</gene>
<keyword evidence="3" id="KW-1185">Reference proteome</keyword>
<name>A0A1H4IN85_9HYPH</name>
<accession>A0A1H4IN85</accession>
<feature type="transmembrane region" description="Helical" evidence="1">
    <location>
        <begin position="65"/>
        <end position="85"/>
    </location>
</feature>
<organism evidence="2 3">
    <name type="scientific">Nitratireductor aquibiodomus</name>
    <dbReference type="NCBI Taxonomy" id="204799"/>
    <lineage>
        <taxon>Bacteria</taxon>
        <taxon>Pseudomonadati</taxon>
        <taxon>Pseudomonadota</taxon>
        <taxon>Alphaproteobacteria</taxon>
        <taxon>Hyphomicrobiales</taxon>
        <taxon>Phyllobacteriaceae</taxon>
        <taxon>Nitratireductor</taxon>
    </lineage>
</organism>
<dbReference type="NCBIfam" id="NF004633">
    <property type="entry name" value="PRK05978.1"/>
    <property type="match status" value="1"/>
</dbReference>
<sequence>MEEKIYGGAAAPKKPERPLMEAMKRGFMGRCPSCGEGKLFRAYLKTADQCPECGEELHHHRADDLPAYLVIFIVGHIVVGAFMGMEAFTDWPGWVHLSIWVPVTLIMSLILIGPVKGAIVGLQWAYYMHGFGDEDELAEAHPELPEHSGRRS</sequence>
<dbReference type="RefSeq" id="WP_090326188.1">
    <property type="nucleotide sequence ID" value="NZ_FNSL01000001.1"/>
</dbReference>
<dbReference type="Proteomes" id="UP000199064">
    <property type="component" value="Unassembled WGS sequence"/>
</dbReference>
<evidence type="ECO:0000313" key="3">
    <source>
        <dbReference type="Proteomes" id="UP000199064"/>
    </source>
</evidence>
<feature type="transmembrane region" description="Helical" evidence="1">
    <location>
        <begin position="97"/>
        <end position="119"/>
    </location>
</feature>
<evidence type="ECO:0000313" key="2">
    <source>
        <dbReference type="EMBL" id="SEB35554.1"/>
    </source>
</evidence>